<protein>
    <submittedName>
        <fullName evidence="2">Uncharacterized protein</fullName>
    </submittedName>
</protein>
<dbReference type="RefSeq" id="XP_070905293.1">
    <property type="nucleotide sequence ID" value="XM_071044168.1"/>
</dbReference>
<comment type="caution">
    <text evidence="2">The sequence shown here is derived from an EMBL/GenBank/DDBJ whole genome shotgun (WGS) entry which is preliminary data.</text>
</comment>
<evidence type="ECO:0000313" key="3">
    <source>
        <dbReference type="Proteomes" id="UP001610444"/>
    </source>
</evidence>
<keyword evidence="3" id="KW-1185">Reference proteome</keyword>
<evidence type="ECO:0000313" key="2">
    <source>
        <dbReference type="EMBL" id="KAL2860602.1"/>
    </source>
</evidence>
<organism evidence="2 3">
    <name type="scientific">Aspergillus pseudodeflectus</name>
    <dbReference type="NCBI Taxonomy" id="176178"/>
    <lineage>
        <taxon>Eukaryota</taxon>
        <taxon>Fungi</taxon>
        <taxon>Dikarya</taxon>
        <taxon>Ascomycota</taxon>
        <taxon>Pezizomycotina</taxon>
        <taxon>Eurotiomycetes</taxon>
        <taxon>Eurotiomycetidae</taxon>
        <taxon>Eurotiales</taxon>
        <taxon>Aspergillaceae</taxon>
        <taxon>Aspergillus</taxon>
        <taxon>Aspergillus subgen. Nidulantes</taxon>
    </lineage>
</organism>
<sequence>MKTAVRNFSPWSKIHLPLPRTPRQSEQLLTSLTSSFRRELDREHPTSVDNHASNGQPSSVKEHSNSSAHATDQHLRNILENPLFSVTPPRSVASPHDDPRLAKEPMVVFDESVASGSATIHTVSLCLSWQMLLASPHKGEDFVKALKDSRAGSRVVSWWHMSNSSAKMALFRYVKPETRKAPLMAESGKVLVDLTKFMVAEGLHDTILDWLRMLQHSNIGDQRVNHAFAISAFNRLLGSFLKAEILCGGGIESALHYYITASESDTTLDRKQLLTGPGMFLCTSTLRETAKDMISPQLYERYASIMLSVLLPETFNRAVVLLCHPTQPNAKPLVKYMRNAPFEYHGHQGTAQREKHIRACFRALAVLDENKNKKDCLFLAGFLRQLLEEDQGLGATTKSRYHISSEEKDLLSSLDLAFT</sequence>
<feature type="region of interest" description="Disordered" evidence="1">
    <location>
        <begin position="40"/>
        <end position="71"/>
    </location>
</feature>
<reference evidence="2 3" key="1">
    <citation type="submission" date="2024-07" db="EMBL/GenBank/DDBJ databases">
        <title>Section-level genome sequencing and comparative genomics of Aspergillus sections Usti and Cavernicolus.</title>
        <authorList>
            <consortium name="Lawrence Berkeley National Laboratory"/>
            <person name="Nybo J.L."/>
            <person name="Vesth T.C."/>
            <person name="Theobald S."/>
            <person name="Frisvad J.C."/>
            <person name="Larsen T.O."/>
            <person name="Kjaerboelling I."/>
            <person name="Rothschild-Mancinelli K."/>
            <person name="Lyhne E.K."/>
            <person name="Kogle M.E."/>
            <person name="Barry K."/>
            <person name="Clum A."/>
            <person name="Na H."/>
            <person name="Ledsgaard L."/>
            <person name="Lin J."/>
            <person name="Lipzen A."/>
            <person name="Kuo A."/>
            <person name="Riley R."/>
            <person name="Mondo S."/>
            <person name="LaButti K."/>
            <person name="Haridas S."/>
            <person name="Pangalinan J."/>
            <person name="Salamov A.A."/>
            <person name="Simmons B.A."/>
            <person name="Magnuson J.K."/>
            <person name="Chen J."/>
            <person name="Drula E."/>
            <person name="Henrissat B."/>
            <person name="Wiebenga A."/>
            <person name="Lubbers R.J."/>
            <person name="Gomes A.C."/>
            <person name="Macurrencykelacurrency M.R."/>
            <person name="Stajich J."/>
            <person name="Grigoriev I.V."/>
            <person name="Mortensen U.H."/>
            <person name="De vries R.P."/>
            <person name="Baker S.E."/>
            <person name="Andersen M.R."/>
        </authorList>
    </citation>
    <scope>NUCLEOTIDE SEQUENCE [LARGE SCALE GENOMIC DNA]</scope>
    <source>
        <strain evidence="2 3">CBS 756.74</strain>
    </source>
</reference>
<dbReference type="GeneID" id="98159332"/>
<evidence type="ECO:0000256" key="1">
    <source>
        <dbReference type="SAM" id="MobiDB-lite"/>
    </source>
</evidence>
<accession>A0ABR4L7T7</accession>
<feature type="compositionally biased region" description="Polar residues" evidence="1">
    <location>
        <begin position="47"/>
        <end position="70"/>
    </location>
</feature>
<dbReference type="Proteomes" id="UP001610444">
    <property type="component" value="Unassembled WGS sequence"/>
</dbReference>
<dbReference type="EMBL" id="JBFXLR010000002">
    <property type="protein sequence ID" value="KAL2860602.1"/>
    <property type="molecule type" value="Genomic_DNA"/>
</dbReference>
<gene>
    <name evidence="2" type="ORF">BJX68DRAFT_261531</name>
</gene>
<proteinExistence type="predicted"/>
<name>A0ABR4L7T7_9EURO</name>